<evidence type="ECO:0000256" key="1">
    <source>
        <dbReference type="SAM" id="SignalP"/>
    </source>
</evidence>
<proteinExistence type="predicted"/>
<accession>A0A553NBY5</accession>
<evidence type="ECO:0008006" key="4">
    <source>
        <dbReference type="Google" id="ProtNLM"/>
    </source>
</evidence>
<dbReference type="EMBL" id="VCGU01000458">
    <property type="protein sequence ID" value="TRY62951.1"/>
    <property type="molecule type" value="Genomic_DNA"/>
</dbReference>
<feature type="chain" id="PRO_5022211359" description="TGF-beta propeptide domain-containing protein" evidence="1">
    <location>
        <begin position="25"/>
        <end position="143"/>
    </location>
</feature>
<organism evidence="2 3">
    <name type="scientific">Tigriopus californicus</name>
    <name type="common">Marine copepod</name>
    <dbReference type="NCBI Taxonomy" id="6832"/>
    <lineage>
        <taxon>Eukaryota</taxon>
        <taxon>Metazoa</taxon>
        <taxon>Ecdysozoa</taxon>
        <taxon>Arthropoda</taxon>
        <taxon>Crustacea</taxon>
        <taxon>Multicrustacea</taxon>
        <taxon>Hexanauplia</taxon>
        <taxon>Copepoda</taxon>
        <taxon>Harpacticoida</taxon>
        <taxon>Harpacticidae</taxon>
        <taxon>Tigriopus</taxon>
    </lineage>
</organism>
<reference evidence="2 3" key="1">
    <citation type="journal article" date="2018" name="Nat. Ecol. Evol.">
        <title>Genomic signatures of mitonuclear coevolution across populations of Tigriopus californicus.</title>
        <authorList>
            <person name="Barreto F.S."/>
            <person name="Watson E.T."/>
            <person name="Lima T.G."/>
            <person name="Willett C.S."/>
            <person name="Edmands S."/>
            <person name="Li W."/>
            <person name="Burton R.S."/>
        </authorList>
    </citation>
    <scope>NUCLEOTIDE SEQUENCE [LARGE SCALE GENOMIC DNA]</scope>
    <source>
        <strain evidence="2 3">San Diego</strain>
    </source>
</reference>
<protein>
    <recommendedName>
        <fullName evidence="4">TGF-beta propeptide domain-containing protein</fullName>
    </recommendedName>
</protein>
<evidence type="ECO:0000313" key="3">
    <source>
        <dbReference type="Proteomes" id="UP000318571"/>
    </source>
</evidence>
<comment type="caution">
    <text evidence="2">The sequence shown here is derived from an EMBL/GenBank/DDBJ whole genome shotgun (WGS) entry which is preliminary data.</text>
</comment>
<dbReference type="Proteomes" id="UP000318571">
    <property type="component" value="Chromosome 10"/>
</dbReference>
<feature type="signal peptide" evidence="1">
    <location>
        <begin position="1"/>
        <end position="24"/>
    </location>
</feature>
<sequence length="143" mass="16501">MRIPHICFHVAVLVSAFNLGGVVSAEDEIPELGTDNMQQDVLIPQHFFDAFRPKRDNIHFDSVTKRPSQSRDLYRLLRTLKRSDPSYESQHVRPISMRLQDDLEDLMSLDSYHAIIQTPQGPRRVPLAILHRLLNSKLPMVPH</sequence>
<name>A0A553NBY5_TIGCA</name>
<dbReference type="AlphaFoldDB" id="A0A553NBY5"/>
<keyword evidence="1" id="KW-0732">Signal</keyword>
<gene>
    <name evidence="2" type="ORF">TCAL_14337</name>
</gene>
<keyword evidence="3" id="KW-1185">Reference proteome</keyword>
<evidence type="ECO:0000313" key="2">
    <source>
        <dbReference type="EMBL" id="TRY62951.1"/>
    </source>
</evidence>